<name>A0A7J6WJP2_THATH</name>
<evidence type="ECO:0000256" key="1">
    <source>
        <dbReference type="SAM" id="MobiDB-lite"/>
    </source>
</evidence>
<feature type="region of interest" description="Disordered" evidence="1">
    <location>
        <begin position="1"/>
        <end position="46"/>
    </location>
</feature>
<accession>A0A7J6WJP2</accession>
<sequence length="70" mass="8373">MEQMENEHRELVAENQRLRDQETQRDQNQPHQLDNPRINHEDIPLNNQRRNGVGVIWENDVGESQNSCIR</sequence>
<feature type="non-terminal residue" evidence="2">
    <location>
        <position position="70"/>
    </location>
</feature>
<proteinExistence type="predicted"/>
<reference evidence="2 3" key="1">
    <citation type="submission" date="2020-06" db="EMBL/GenBank/DDBJ databases">
        <title>Transcriptomic and genomic resources for Thalictrum thalictroides and T. hernandezii: Facilitating candidate gene discovery in an emerging model plant lineage.</title>
        <authorList>
            <person name="Arias T."/>
            <person name="Riano-Pachon D.M."/>
            <person name="Di Stilio V.S."/>
        </authorList>
    </citation>
    <scope>NUCLEOTIDE SEQUENCE [LARGE SCALE GENOMIC DNA]</scope>
    <source>
        <strain evidence="3">cv. WT478/WT964</strain>
        <tissue evidence="2">Leaves</tissue>
    </source>
</reference>
<protein>
    <submittedName>
        <fullName evidence="2">Uncharacterized protein</fullName>
    </submittedName>
</protein>
<organism evidence="2 3">
    <name type="scientific">Thalictrum thalictroides</name>
    <name type="common">Rue-anemone</name>
    <name type="synonym">Anemone thalictroides</name>
    <dbReference type="NCBI Taxonomy" id="46969"/>
    <lineage>
        <taxon>Eukaryota</taxon>
        <taxon>Viridiplantae</taxon>
        <taxon>Streptophyta</taxon>
        <taxon>Embryophyta</taxon>
        <taxon>Tracheophyta</taxon>
        <taxon>Spermatophyta</taxon>
        <taxon>Magnoliopsida</taxon>
        <taxon>Ranunculales</taxon>
        <taxon>Ranunculaceae</taxon>
        <taxon>Thalictroideae</taxon>
        <taxon>Thalictrum</taxon>
    </lineage>
</organism>
<dbReference type="AlphaFoldDB" id="A0A7J6WJP2"/>
<evidence type="ECO:0000313" key="2">
    <source>
        <dbReference type="EMBL" id="KAF5197137.1"/>
    </source>
</evidence>
<dbReference type="EMBL" id="JABWDY010015068">
    <property type="protein sequence ID" value="KAF5197137.1"/>
    <property type="molecule type" value="Genomic_DNA"/>
</dbReference>
<comment type="caution">
    <text evidence="2">The sequence shown here is derived from an EMBL/GenBank/DDBJ whole genome shotgun (WGS) entry which is preliminary data.</text>
</comment>
<evidence type="ECO:0000313" key="3">
    <source>
        <dbReference type="Proteomes" id="UP000554482"/>
    </source>
</evidence>
<gene>
    <name evidence="2" type="ORF">FRX31_013276</name>
</gene>
<keyword evidence="3" id="KW-1185">Reference proteome</keyword>
<feature type="compositionally biased region" description="Basic and acidic residues" evidence="1">
    <location>
        <begin position="1"/>
        <end position="25"/>
    </location>
</feature>
<dbReference type="Proteomes" id="UP000554482">
    <property type="component" value="Unassembled WGS sequence"/>
</dbReference>